<evidence type="ECO:0000256" key="4">
    <source>
        <dbReference type="ARBA" id="ARBA00022989"/>
    </source>
</evidence>
<keyword evidence="5 6" id="KW-0472">Membrane</keyword>
<dbReference type="EMBL" id="JAQQAL010000030">
    <property type="protein sequence ID" value="MDC7227669.1"/>
    <property type="molecule type" value="Genomic_DNA"/>
</dbReference>
<name>A0AAJ1IE81_9SPIO</name>
<feature type="transmembrane region" description="Helical" evidence="6">
    <location>
        <begin position="210"/>
        <end position="228"/>
    </location>
</feature>
<comment type="caution">
    <text evidence="7">The sequence shown here is derived from an EMBL/GenBank/DDBJ whole genome shotgun (WGS) entry which is preliminary data.</text>
</comment>
<keyword evidence="2" id="KW-1003">Cell membrane</keyword>
<feature type="transmembrane region" description="Helical" evidence="6">
    <location>
        <begin position="282"/>
        <end position="305"/>
    </location>
</feature>
<dbReference type="Pfam" id="PF02653">
    <property type="entry name" value="BPD_transp_2"/>
    <property type="match status" value="1"/>
</dbReference>
<sequence length="325" mass="35907">MNKKLLSILGPVIIVALMIVFRYLFPNKITFLTEVGIFSIYVMGNNILMGYLGYTSFGQPFYLSVGAYSAAIFFAYFGGNIFLAIIVAIVVGLLLSLVLAPGLMRLKSSYFTLINAALCMIGVFIFERLLIDVTNGNDGLWFRGNMAATPLLDVRYPKNFFFFVLLILLIAFYLYQKMDKSAFGISMKATKANPEKMTFLGYNVFKIRSIGYAISIMMSTLAGSLYAINFGFVNPNLGENTRAIEVLLATLIGGVGSVFGPFFGALGFLGMKDIVSTFMTRWEFVVGVLTIIVLFKFNRGIWGLIEDGAGLVQRGRNKKTVKVGE</sequence>
<keyword evidence="3 6" id="KW-0812">Transmembrane</keyword>
<evidence type="ECO:0000313" key="7">
    <source>
        <dbReference type="EMBL" id="MDC7227669.1"/>
    </source>
</evidence>
<dbReference type="InterPro" id="IPR001851">
    <property type="entry name" value="ABC_transp_permease"/>
</dbReference>
<dbReference type="GO" id="GO:0015658">
    <property type="term" value="F:branched-chain amino acid transmembrane transporter activity"/>
    <property type="evidence" value="ECO:0007669"/>
    <property type="project" value="InterPro"/>
</dbReference>
<proteinExistence type="predicted"/>
<accession>A0AAJ1IE81</accession>
<comment type="subcellular location">
    <subcellularLocation>
        <location evidence="1">Cell membrane</location>
        <topology evidence="1">Multi-pass membrane protein</topology>
    </subcellularLocation>
</comment>
<dbReference type="AlphaFoldDB" id="A0AAJ1IE81"/>
<evidence type="ECO:0000256" key="3">
    <source>
        <dbReference type="ARBA" id="ARBA00022692"/>
    </source>
</evidence>
<protein>
    <submittedName>
        <fullName evidence="7">Branched-chain amino acid ABC transporter permease</fullName>
    </submittedName>
</protein>
<feature type="transmembrane region" description="Helical" evidence="6">
    <location>
        <begin position="110"/>
        <end position="131"/>
    </location>
</feature>
<evidence type="ECO:0000256" key="2">
    <source>
        <dbReference type="ARBA" id="ARBA00022475"/>
    </source>
</evidence>
<dbReference type="PANTHER" id="PTHR30482:SF17">
    <property type="entry name" value="ABC TRANSPORTER ATP-BINDING PROTEIN"/>
    <property type="match status" value="1"/>
</dbReference>
<feature type="transmembrane region" description="Helical" evidence="6">
    <location>
        <begin position="61"/>
        <end position="77"/>
    </location>
</feature>
<feature type="transmembrane region" description="Helical" evidence="6">
    <location>
        <begin position="159"/>
        <end position="175"/>
    </location>
</feature>
<evidence type="ECO:0000313" key="8">
    <source>
        <dbReference type="Proteomes" id="UP001221217"/>
    </source>
</evidence>
<feature type="transmembrane region" description="Helical" evidence="6">
    <location>
        <begin position="83"/>
        <end position="103"/>
    </location>
</feature>
<dbReference type="CDD" id="cd06581">
    <property type="entry name" value="TM_PBP1_LivM_like"/>
    <property type="match status" value="1"/>
</dbReference>
<gene>
    <name evidence="7" type="ORF">PQJ61_12965</name>
</gene>
<dbReference type="Proteomes" id="UP001221217">
    <property type="component" value="Unassembled WGS sequence"/>
</dbReference>
<feature type="transmembrane region" description="Helical" evidence="6">
    <location>
        <begin position="31"/>
        <end position="54"/>
    </location>
</feature>
<evidence type="ECO:0000256" key="1">
    <source>
        <dbReference type="ARBA" id="ARBA00004651"/>
    </source>
</evidence>
<keyword evidence="4 6" id="KW-1133">Transmembrane helix</keyword>
<evidence type="ECO:0000256" key="6">
    <source>
        <dbReference type="SAM" id="Phobius"/>
    </source>
</evidence>
<organism evidence="7 8">
    <name type="scientific">Candidatus Thalassospirochaeta sargassi</name>
    <dbReference type="NCBI Taxonomy" id="3119039"/>
    <lineage>
        <taxon>Bacteria</taxon>
        <taxon>Pseudomonadati</taxon>
        <taxon>Spirochaetota</taxon>
        <taxon>Spirochaetia</taxon>
        <taxon>Spirochaetales</taxon>
        <taxon>Spirochaetaceae</taxon>
        <taxon>Candidatus Thalassospirochaeta</taxon>
    </lineage>
</organism>
<reference evidence="7 8" key="1">
    <citation type="submission" date="2022-12" db="EMBL/GenBank/DDBJ databases">
        <title>Metagenome assembled genome from gulf of manar.</title>
        <authorList>
            <person name="Kohli P."/>
            <person name="Pk S."/>
            <person name="Venkata Ramana C."/>
            <person name="Sasikala C."/>
        </authorList>
    </citation>
    <scope>NUCLEOTIDE SEQUENCE [LARGE SCALE GENOMIC DNA]</scope>
    <source>
        <strain evidence="7">JB008</strain>
    </source>
</reference>
<feature type="transmembrane region" description="Helical" evidence="6">
    <location>
        <begin position="5"/>
        <end position="25"/>
    </location>
</feature>
<feature type="transmembrane region" description="Helical" evidence="6">
    <location>
        <begin position="248"/>
        <end position="270"/>
    </location>
</feature>
<evidence type="ECO:0000256" key="5">
    <source>
        <dbReference type="ARBA" id="ARBA00023136"/>
    </source>
</evidence>
<dbReference type="PANTHER" id="PTHR30482">
    <property type="entry name" value="HIGH-AFFINITY BRANCHED-CHAIN AMINO ACID TRANSPORT SYSTEM PERMEASE"/>
    <property type="match status" value="1"/>
</dbReference>
<dbReference type="InterPro" id="IPR043428">
    <property type="entry name" value="LivM-like"/>
</dbReference>
<dbReference type="GO" id="GO:0005886">
    <property type="term" value="C:plasma membrane"/>
    <property type="evidence" value="ECO:0007669"/>
    <property type="project" value="UniProtKB-SubCell"/>
</dbReference>